<dbReference type="EMBL" id="CAAALY010045695">
    <property type="protein sequence ID" value="VEL20281.1"/>
    <property type="molecule type" value="Genomic_DNA"/>
</dbReference>
<proteinExistence type="predicted"/>
<evidence type="ECO:0000313" key="2">
    <source>
        <dbReference type="Proteomes" id="UP000784294"/>
    </source>
</evidence>
<evidence type="ECO:0000313" key="1">
    <source>
        <dbReference type="EMBL" id="VEL20281.1"/>
    </source>
</evidence>
<keyword evidence="2" id="KW-1185">Reference proteome</keyword>
<dbReference type="Proteomes" id="UP000784294">
    <property type="component" value="Unassembled WGS sequence"/>
</dbReference>
<protein>
    <submittedName>
        <fullName evidence="1">Uncharacterized protein</fullName>
    </submittedName>
</protein>
<comment type="caution">
    <text evidence="1">The sequence shown here is derived from an EMBL/GenBank/DDBJ whole genome shotgun (WGS) entry which is preliminary data.</text>
</comment>
<organism evidence="1 2">
    <name type="scientific">Protopolystoma xenopodis</name>
    <dbReference type="NCBI Taxonomy" id="117903"/>
    <lineage>
        <taxon>Eukaryota</taxon>
        <taxon>Metazoa</taxon>
        <taxon>Spiralia</taxon>
        <taxon>Lophotrochozoa</taxon>
        <taxon>Platyhelminthes</taxon>
        <taxon>Monogenea</taxon>
        <taxon>Polyopisthocotylea</taxon>
        <taxon>Polystomatidea</taxon>
        <taxon>Polystomatidae</taxon>
        <taxon>Protopolystoma</taxon>
    </lineage>
</organism>
<accession>A0A3S5CGW7</accession>
<dbReference type="AlphaFoldDB" id="A0A3S5CGW7"/>
<gene>
    <name evidence="1" type="ORF">PXEA_LOCUS13721</name>
</gene>
<name>A0A3S5CGW7_9PLAT</name>
<sequence>MSQNRTQNITAQPDKTASMPMSRLANCHYKVGLIRFLQLSRTAPNASFVSSSSSNLSLRQYRQKVKLFLALAALISCSY</sequence>
<reference evidence="1" key="1">
    <citation type="submission" date="2018-11" db="EMBL/GenBank/DDBJ databases">
        <authorList>
            <consortium name="Pathogen Informatics"/>
        </authorList>
    </citation>
    <scope>NUCLEOTIDE SEQUENCE</scope>
</reference>